<evidence type="ECO:0000259" key="1">
    <source>
        <dbReference type="PROSITE" id="PS50011"/>
    </source>
</evidence>
<dbReference type="InterPro" id="IPR000719">
    <property type="entry name" value="Prot_kinase_dom"/>
</dbReference>
<dbReference type="OrthoDB" id="5987198at2759"/>
<dbReference type="GO" id="GO:0005524">
    <property type="term" value="F:ATP binding"/>
    <property type="evidence" value="ECO:0007669"/>
    <property type="project" value="InterPro"/>
</dbReference>
<dbReference type="SUPFAM" id="SSF56112">
    <property type="entry name" value="Protein kinase-like (PK-like)"/>
    <property type="match status" value="1"/>
</dbReference>
<evidence type="ECO:0000313" key="2">
    <source>
        <dbReference type="EMBL" id="GBE86804.1"/>
    </source>
</evidence>
<keyword evidence="3" id="KW-1185">Reference proteome</keyword>
<gene>
    <name evidence="2" type="ORF">SCP_1000460</name>
</gene>
<name>A0A401GYC6_9APHY</name>
<protein>
    <recommendedName>
        <fullName evidence="1">Protein kinase domain-containing protein</fullName>
    </recommendedName>
</protein>
<organism evidence="2 3">
    <name type="scientific">Sparassis crispa</name>
    <dbReference type="NCBI Taxonomy" id="139825"/>
    <lineage>
        <taxon>Eukaryota</taxon>
        <taxon>Fungi</taxon>
        <taxon>Dikarya</taxon>
        <taxon>Basidiomycota</taxon>
        <taxon>Agaricomycotina</taxon>
        <taxon>Agaricomycetes</taxon>
        <taxon>Polyporales</taxon>
        <taxon>Sparassidaceae</taxon>
        <taxon>Sparassis</taxon>
    </lineage>
</organism>
<dbReference type="Gene3D" id="1.10.510.10">
    <property type="entry name" value="Transferase(Phosphotransferase) domain 1"/>
    <property type="match status" value="1"/>
</dbReference>
<proteinExistence type="predicted"/>
<dbReference type="AlphaFoldDB" id="A0A401GYC6"/>
<dbReference type="Proteomes" id="UP000287166">
    <property type="component" value="Unassembled WGS sequence"/>
</dbReference>
<dbReference type="InParanoid" id="A0A401GYC6"/>
<reference evidence="2 3" key="1">
    <citation type="journal article" date="2018" name="Sci. Rep.">
        <title>Genome sequence of the cauliflower mushroom Sparassis crispa (Hanabiratake) and its association with beneficial usage.</title>
        <authorList>
            <person name="Kiyama R."/>
            <person name="Furutani Y."/>
            <person name="Kawaguchi K."/>
            <person name="Nakanishi T."/>
        </authorList>
    </citation>
    <scope>NUCLEOTIDE SEQUENCE [LARGE SCALE GENOMIC DNA]</scope>
</reference>
<dbReference type="GeneID" id="38783721"/>
<comment type="caution">
    <text evidence="2">The sequence shown here is derived from an EMBL/GenBank/DDBJ whole genome shotgun (WGS) entry which is preliminary data.</text>
</comment>
<dbReference type="RefSeq" id="XP_027617717.1">
    <property type="nucleotide sequence ID" value="XM_027761916.1"/>
</dbReference>
<evidence type="ECO:0000313" key="3">
    <source>
        <dbReference type="Proteomes" id="UP000287166"/>
    </source>
</evidence>
<dbReference type="PROSITE" id="PS50011">
    <property type="entry name" value="PROTEIN_KINASE_DOM"/>
    <property type="match status" value="1"/>
</dbReference>
<accession>A0A401GYC6</accession>
<dbReference type="GO" id="GO:0004672">
    <property type="term" value="F:protein kinase activity"/>
    <property type="evidence" value="ECO:0007669"/>
    <property type="project" value="InterPro"/>
</dbReference>
<sequence>MDHHATPAPPVLRKRYVGPYALGESEIFWSEHYTYLARQGYQLRDRYRPDWSPSWLGTETNPEDCEDSVIALKMNSMDATRQDGLCVRIKHVERGKNERKVVSYLKDTVESENYVPLVEFLQDPLLPDKDFMISLYLRPFYNPGLTNASHMVDFVMQTLQCLAFLHGKQVAHRNCCADNIMMDASSMYPMGHHPVRLECARDGVSEAVLTNCIRRPVRYYFVDFSRASRFREGELRPYARVREDLDKCLPEYKMAINGRLDTFKADVYRLGKLYQTTFLGAQYLRAGWPLASLQTLVTAMMHPQPEMRPTASRAIEIVQYVFREVNTTPYMVMWTTPQPPAIASPVGMWYTPLNASWPTTSSPSW</sequence>
<dbReference type="EMBL" id="BFAD01000010">
    <property type="protein sequence ID" value="GBE86804.1"/>
    <property type="molecule type" value="Genomic_DNA"/>
</dbReference>
<feature type="domain" description="Protein kinase" evidence="1">
    <location>
        <begin position="11"/>
        <end position="365"/>
    </location>
</feature>
<dbReference type="InterPro" id="IPR011009">
    <property type="entry name" value="Kinase-like_dom_sf"/>
</dbReference>